<comment type="caution">
    <text evidence="2">The sequence shown here is derived from an EMBL/GenBank/DDBJ whole genome shotgun (WGS) entry which is preliminary data.</text>
</comment>
<gene>
    <name evidence="2" type="ORF">SO802_007300</name>
</gene>
<feature type="coiled-coil region" evidence="1">
    <location>
        <begin position="299"/>
        <end position="326"/>
    </location>
</feature>
<evidence type="ECO:0000313" key="2">
    <source>
        <dbReference type="EMBL" id="KAL0012192.1"/>
    </source>
</evidence>
<evidence type="ECO:0000313" key="3">
    <source>
        <dbReference type="Proteomes" id="UP001459277"/>
    </source>
</evidence>
<dbReference type="Proteomes" id="UP001459277">
    <property type="component" value="Unassembled WGS sequence"/>
</dbReference>
<proteinExistence type="predicted"/>
<organism evidence="2 3">
    <name type="scientific">Lithocarpus litseifolius</name>
    <dbReference type="NCBI Taxonomy" id="425828"/>
    <lineage>
        <taxon>Eukaryota</taxon>
        <taxon>Viridiplantae</taxon>
        <taxon>Streptophyta</taxon>
        <taxon>Embryophyta</taxon>
        <taxon>Tracheophyta</taxon>
        <taxon>Spermatophyta</taxon>
        <taxon>Magnoliopsida</taxon>
        <taxon>eudicotyledons</taxon>
        <taxon>Gunneridae</taxon>
        <taxon>Pentapetalae</taxon>
        <taxon>rosids</taxon>
        <taxon>fabids</taxon>
        <taxon>Fagales</taxon>
        <taxon>Fagaceae</taxon>
        <taxon>Lithocarpus</taxon>
    </lineage>
</organism>
<evidence type="ECO:0000256" key="1">
    <source>
        <dbReference type="SAM" id="Coils"/>
    </source>
</evidence>
<dbReference type="AlphaFoldDB" id="A0AAW2DNM7"/>
<keyword evidence="1" id="KW-0175">Coiled coil</keyword>
<protein>
    <submittedName>
        <fullName evidence="2">Uncharacterized protein</fullName>
    </submittedName>
</protein>
<reference evidence="2 3" key="1">
    <citation type="submission" date="2024-01" db="EMBL/GenBank/DDBJ databases">
        <title>A telomere-to-telomere, gap-free genome of sweet tea (Lithocarpus litseifolius).</title>
        <authorList>
            <person name="Zhou J."/>
        </authorList>
    </citation>
    <scope>NUCLEOTIDE SEQUENCE [LARGE SCALE GENOMIC DNA]</scope>
    <source>
        <strain evidence="2">Zhou-2022a</strain>
        <tissue evidence="2">Leaf</tissue>
    </source>
</reference>
<name>A0AAW2DNM7_9ROSI</name>
<dbReference type="EMBL" id="JAZDWU010000002">
    <property type="protein sequence ID" value="KAL0012192.1"/>
    <property type="molecule type" value="Genomic_DNA"/>
</dbReference>
<accession>A0AAW2DNM7</accession>
<sequence>MVVLMSTNDGDVIKKDQFLHFYHLRKSKDPGFYEFKPSERASRLILNYPLSLQNWKPNFFFVSGSGWKFIPGEDLDEAPKFFRSWRTLVSISQRPRLKKRYHCRAEKVNEYLETVKDFDELVSPQFMFLHFLGPEPSSKVRRNLEVVKKRMTTRYSKQKLAEAREKKAKGGLVSGLLSKKRSKVGDVSKDDPVVTPPAAHSLAKHPASLTSSLEVTAFVVEETKKKKKFGGKSFLPSFWDDANAATLKAHKALSVDDLSPLMSKSSHIQKLVQALGESLFIFGKLLDLEKRVATSEPMIKSLSAENEMLKNKVAILTVEAENDKERAVALEKSLQVEKDFCKLKDKQIGFNLLKKWMAKHHPDLDLSSLVNGDVEKELLSNHPSGATMENVMEEAMTTAEVTEEAATITPANPVLDER</sequence>
<keyword evidence="3" id="KW-1185">Reference proteome</keyword>